<dbReference type="InterPro" id="IPR009195">
    <property type="entry name" value="Uncharacterised_YjbK"/>
</dbReference>
<accession>A0ABW5ZES1</accession>
<dbReference type="EMBL" id="JBHUPG010000010">
    <property type="protein sequence ID" value="MFD2911444.1"/>
    <property type="molecule type" value="Genomic_DNA"/>
</dbReference>
<dbReference type="RefSeq" id="WP_204729837.1">
    <property type="nucleotide sequence ID" value="NZ_JAFBDK010000011.1"/>
</dbReference>
<comment type="caution">
    <text evidence="2">The sequence shown here is derived from an EMBL/GenBank/DDBJ whole genome shotgun (WGS) entry which is preliminary data.</text>
</comment>
<dbReference type="Pfam" id="PF01928">
    <property type="entry name" value="CYTH"/>
    <property type="match status" value="1"/>
</dbReference>
<dbReference type="PROSITE" id="PS51707">
    <property type="entry name" value="CYTH"/>
    <property type="match status" value="1"/>
</dbReference>
<reference evidence="3" key="1">
    <citation type="journal article" date="2019" name="Int. J. Syst. Evol. Microbiol.">
        <title>The Global Catalogue of Microorganisms (GCM) 10K type strain sequencing project: providing services to taxonomists for standard genome sequencing and annotation.</title>
        <authorList>
            <consortium name="The Broad Institute Genomics Platform"/>
            <consortium name="The Broad Institute Genome Sequencing Center for Infectious Disease"/>
            <person name="Wu L."/>
            <person name="Ma J."/>
        </authorList>
    </citation>
    <scope>NUCLEOTIDE SEQUENCE [LARGE SCALE GENOMIC DNA]</scope>
    <source>
        <strain evidence="3">KCTC 13528</strain>
    </source>
</reference>
<proteinExistence type="predicted"/>
<dbReference type="Proteomes" id="UP001597561">
    <property type="component" value="Unassembled WGS sequence"/>
</dbReference>
<dbReference type="CDD" id="cd07762">
    <property type="entry name" value="CYTH-like_Pase_1"/>
    <property type="match status" value="1"/>
</dbReference>
<evidence type="ECO:0000313" key="2">
    <source>
        <dbReference type="EMBL" id="MFD2911444.1"/>
    </source>
</evidence>
<sequence>MPQELEIEFKNMLTKKEYHDLYTAFDMDSPVSQTNHYFDTPLFQLKEARSALRVREKDGKLTLTLKQPVEEGLLETHQPVSSIDLEDMLSGGGLIGGEIAGMLELMNISPKEIVHFGSLQTNRSETPYKNGLLVLDHSSYLGVEDYELEYEVTSHDEGKENFLSLLTAYKIPVRETDNKIKRFYKARLMQNREGGNS</sequence>
<name>A0ABW5ZES1_9BACL</name>
<feature type="domain" description="CYTH" evidence="1">
    <location>
        <begin position="4"/>
        <end position="190"/>
    </location>
</feature>
<dbReference type="InterPro" id="IPR023577">
    <property type="entry name" value="CYTH_domain"/>
</dbReference>
<dbReference type="Gene3D" id="2.40.320.10">
    <property type="entry name" value="Hypothetical Protein Pfu-838710-001"/>
    <property type="match status" value="1"/>
</dbReference>
<organism evidence="2 3">
    <name type="scientific">Jeotgalibacillus terrae</name>
    <dbReference type="NCBI Taxonomy" id="587735"/>
    <lineage>
        <taxon>Bacteria</taxon>
        <taxon>Bacillati</taxon>
        <taxon>Bacillota</taxon>
        <taxon>Bacilli</taxon>
        <taxon>Bacillales</taxon>
        <taxon>Caryophanaceae</taxon>
        <taxon>Jeotgalibacillus</taxon>
    </lineage>
</organism>
<dbReference type="SUPFAM" id="SSF55154">
    <property type="entry name" value="CYTH-like phosphatases"/>
    <property type="match status" value="1"/>
</dbReference>
<keyword evidence="3" id="KW-1185">Reference proteome</keyword>
<gene>
    <name evidence="2" type="ORF">ACFS5P_06115</name>
</gene>
<dbReference type="PIRSF" id="PIRSF012526">
    <property type="entry name" value="CYTH_UCP012526"/>
    <property type="match status" value="1"/>
</dbReference>
<protein>
    <submittedName>
        <fullName evidence="2">CYTH domain-containing protein</fullName>
    </submittedName>
</protein>
<evidence type="ECO:0000259" key="1">
    <source>
        <dbReference type="PROSITE" id="PS51707"/>
    </source>
</evidence>
<evidence type="ECO:0000313" key="3">
    <source>
        <dbReference type="Proteomes" id="UP001597561"/>
    </source>
</evidence>
<dbReference type="InterPro" id="IPR033469">
    <property type="entry name" value="CYTH-like_dom_sf"/>
</dbReference>
<dbReference type="SMART" id="SM01118">
    <property type="entry name" value="CYTH"/>
    <property type="match status" value="1"/>
</dbReference>